<organism evidence="2 3">
    <name type="scientific">Owenia fusiformis</name>
    <name type="common">Polychaete worm</name>
    <dbReference type="NCBI Taxonomy" id="6347"/>
    <lineage>
        <taxon>Eukaryota</taxon>
        <taxon>Metazoa</taxon>
        <taxon>Spiralia</taxon>
        <taxon>Lophotrochozoa</taxon>
        <taxon>Annelida</taxon>
        <taxon>Polychaeta</taxon>
        <taxon>Sedentaria</taxon>
        <taxon>Canalipalpata</taxon>
        <taxon>Sabellida</taxon>
        <taxon>Oweniida</taxon>
        <taxon>Oweniidae</taxon>
        <taxon>Owenia</taxon>
    </lineage>
</organism>
<name>A0A8J1XJ04_OWEFU</name>
<feature type="region of interest" description="Disordered" evidence="1">
    <location>
        <begin position="85"/>
        <end position="104"/>
    </location>
</feature>
<gene>
    <name evidence="2" type="ORF">OFUS_LOCUS23330</name>
</gene>
<evidence type="ECO:0000313" key="2">
    <source>
        <dbReference type="EMBL" id="CAH1799304.1"/>
    </source>
</evidence>
<dbReference type="OrthoDB" id="6288607at2759"/>
<keyword evidence="3" id="KW-1185">Reference proteome</keyword>
<dbReference type="EMBL" id="CAIIXF020000011">
    <property type="protein sequence ID" value="CAH1799304.1"/>
    <property type="molecule type" value="Genomic_DNA"/>
</dbReference>
<evidence type="ECO:0000256" key="1">
    <source>
        <dbReference type="SAM" id="MobiDB-lite"/>
    </source>
</evidence>
<dbReference type="Gene3D" id="6.10.250.980">
    <property type="match status" value="1"/>
</dbReference>
<dbReference type="AlphaFoldDB" id="A0A8J1XJ04"/>
<protein>
    <submittedName>
        <fullName evidence="2">Uncharacterized protein</fullName>
    </submittedName>
</protein>
<evidence type="ECO:0000313" key="3">
    <source>
        <dbReference type="Proteomes" id="UP000749559"/>
    </source>
</evidence>
<accession>A0A8J1XJ04</accession>
<proteinExistence type="predicted"/>
<reference evidence="2" key="1">
    <citation type="submission" date="2022-03" db="EMBL/GenBank/DDBJ databases">
        <authorList>
            <person name="Martin C."/>
        </authorList>
    </citation>
    <scope>NUCLEOTIDE SEQUENCE</scope>
</reference>
<feature type="compositionally biased region" description="Polar residues" evidence="1">
    <location>
        <begin position="85"/>
        <end position="95"/>
    </location>
</feature>
<comment type="caution">
    <text evidence="2">The sequence shown here is derived from an EMBL/GenBank/DDBJ whole genome shotgun (WGS) entry which is preliminary data.</text>
</comment>
<sequence length="205" mass="23133">MLDLNNMDSKNIIMAGYNDCTEEAIRYLTEVELIPIDDPIIIGLREHLSEKQKYLDYTDILHQLELELNASSTIDLDMDTNETSNLRYHSNNDSGCHSDTDTDENDHQNLHNDIYSLSHNADFPEVGSYNLEQFNNNLVRTTSNSTIDVTETSFANDTNFTDGSECSLTSINFALLVQNNPDIAHLTDELLCLLQAAPDQIIDEV</sequence>
<dbReference type="Proteomes" id="UP000749559">
    <property type="component" value="Unassembled WGS sequence"/>
</dbReference>
<dbReference type="SUPFAM" id="SSF158457">
    <property type="entry name" value="Orange domain-like"/>
    <property type="match status" value="1"/>
</dbReference>